<dbReference type="PROSITE" id="PS50928">
    <property type="entry name" value="ABC_TM1"/>
    <property type="match status" value="1"/>
</dbReference>
<evidence type="ECO:0000256" key="5">
    <source>
        <dbReference type="ARBA" id="ARBA00022989"/>
    </source>
</evidence>
<feature type="transmembrane region" description="Helical" evidence="7">
    <location>
        <begin position="155"/>
        <end position="176"/>
    </location>
</feature>
<feature type="transmembrane region" description="Helical" evidence="7">
    <location>
        <begin position="21"/>
        <end position="42"/>
    </location>
</feature>
<sequence>MNTHAIRRFIRRTFKWDLFQTITTIFLTLLGLFMLLPVVFVFSQAFKPIGELFAYPPKFYVVNPTLFNYQQLFQQSVTAVVPFTRYLFNSILTTGATVAGIVLISTMAAYAFSKISFPGSKALNALIIVSLMFAPESVGIPRYLVITHIGIMNTYLAHILPLVAMPVGVFLLKQFVDQVPNELIEATKIDGGREYTIFVRIIMPMCLPATATVAILAFQASWAQTETSNLFVTIESMKTLPYYVTTLTNGAANNVVGQGIAAAASLIIFVPNIIFFMLSQRRVMATMAHSGIK</sequence>
<comment type="similarity">
    <text evidence="7">Belongs to the binding-protein-dependent transport system permease family.</text>
</comment>
<feature type="domain" description="ABC transmembrane type-1" evidence="8">
    <location>
        <begin position="87"/>
        <end position="279"/>
    </location>
</feature>
<dbReference type="Gene3D" id="1.10.3720.10">
    <property type="entry name" value="MetI-like"/>
    <property type="match status" value="1"/>
</dbReference>
<keyword evidence="10" id="KW-1185">Reference proteome</keyword>
<dbReference type="EMBL" id="JAGKSP010000002">
    <property type="protein sequence ID" value="MBP3962186.1"/>
    <property type="molecule type" value="Genomic_DNA"/>
</dbReference>
<dbReference type="Proteomes" id="UP000673394">
    <property type="component" value="Unassembled WGS sequence"/>
</dbReference>
<dbReference type="CDD" id="cd06261">
    <property type="entry name" value="TM_PBP2"/>
    <property type="match status" value="1"/>
</dbReference>
<feature type="transmembrane region" description="Helical" evidence="7">
    <location>
        <begin position="86"/>
        <end position="110"/>
    </location>
</feature>
<evidence type="ECO:0000259" key="8">
    <source>
        <dbReference type="PROSITE" id="PS50928"/>
    </source>
</evidence>
<feature type="transmembrane region" description="Helical" evidence="7">
    <location>
        <begin position="255"/>
        <end position="278"/>
    </location>
</feature>
<keyword evidence="2 7" id="KW-0813">Transport</keyword>
<gene>
    <name evidence="9" type="ORF">I8J30_05635</name>
</gene>
<evidence type="ECO:0000256" key="7">
    <source>
        <dbReference type="RuleBase" id="RU363032"/>
    </source>
</evidence>
<evidence type="ECO:0000256" key="4">
    <source>
        <dbReference type="ARBA" id="ARBA00022692"/>
    </source>
</evidence>
<evidence type="ECO:0000313" key="10">
    <source>
        <dbReference type="Proteomes" id="UP000673394"/>
    </source>
</evidence>
<keyword evidence="5 7" id="KW-1133">Transmembrane helix</keyword>
<organism evidence="9 10">
    <name type="scientific">Paenibacillus lignilyticus</name>
    <dbReference type="NCBI Taxonomy" id="1172615"/>
    <lineage>
        <taxon>Bacteria</taxon>
        <taxon>Bacillati</taxon>
        <taxon>Bacillota</taxon>
        <taxon>Bacilli</taxon>
        <taxon>Bacillales</taxon>
        <taxon>Paenibacillaceae</taxon>
        <taxon>Paenibacillus</taxon>
    </lineage>
</organism>
<feature type="transmembrane region" description="Helical" evidence="7">
    <location>
        <begin position="122"/>
        <end position="143"/>
    </location>
</feature>
<dbReference type="PANTHER" id="PTHR43744">
    <property type="entry name" value="ABC TRANSPORTER PERMEASE PROTEIN MG189-RELATED-RELATED"/>
    <property type="match status" value="1"/>
</dbReference>
<name>A0ABS5C853_9BACL</name>
<protein>
    <submittedName>
        <fullName evidence="9">Carbohydrate ABC transporter permease</fullName>
    </submittedName>
</protein>
<comment type="caution">
    <text evidence="9">The sequence shown here is derived from an EMBL/GenBank/DDBJ whole genome shotgun (WGS) entry which is preliminary data.</text>
</comment>
<keyword evidence="6 7" id="KW-0472">Membrane</keyword>
<reference evidence="9 10" key="1">
    <citation type="submission" date="2021-04" db="EMBL/GenBank/DDBJ databases">
        <title>Paenibacillus sp. DLE-14 whole genome sequence.</title>
        <authorList>
            <person name="Ham Y.J."/>
        </authorList>
    </citation>
    <scope>NUCLEOTIDE SEQUENCE [LARGE SCALE GENOMIC DNA]</scope>
    <source>
        <strain evidence="9 10">DLE-14</strain>
    </source>
</reference>
<dbReference type="Pfam" id="PF00528">
    <property type="entry name" value="BPD_transp_1"/>
    <property type="match status" value="1"/>
</dbReference>
<dbReference type="InterPro" id="IPR000515">
    <property type="entry name" value="MetI-like"/>
</dbReference>
<dbReference type="PANTHER" id="PTHR43744:SF1">
    <property type="entry name" value="BINDING-PROTEIN-DEPENDENT TRANSPORT SYSTEMS INNER MEMBRANE COMPONENT"/>
    <property type="match status" value="1"/>
</dbReference>
<comment type="subcellular location">
    <subcellularLocation>
        <location evidence="1 7">Cell membrane</location>
        <topology evidence="1 7">Multi-pass membrane protein</topology>
    </subcellularLocation>
</comment>
<keyword evidence="4 7" id="KW-0812">Transmembrane</keyword>
<evidence type="ECO:0000256" key="6">
    <source>
        <dbReference type="ARBA" id="ARBA00023136"/>
    </source>
</evidence>
<dbReference type="SUPFAM" id="SSF161098">
    <property type="entry name" value="MetI-like"/>
    <property type="match status" value="1"/>
</dbReference>
<accession>A0ABS5C853</accession>
<proteinExistence type="inferred from homology"/>
<evidence type="ECO:0000256" key="2">
    <source>
        <dbReference type="ARBA" id="ARBA00022448"/>
    </source>
</evidence>
<feature type="transmembrane region" description="Helical" evidence="7">
    <location>
        <begin position="197"/>
        <end position="222"/>
    </location>
</feature>
<dbReference type="InterPro" id="IPR035906">
    <property type="entry name" value="MetI-like_sf"/>
</dbReference>
<evidence type="ECO:0000256" key="1">
    <source>
        <dbReference type="ARBA" id="ARBA00004651"/>
    </source>
</evidence>
<evidence type="ECO:0000313" key="9">
    <source>
        <dbReference type="EMBL" id="MBP3962186.1"/>
    </source>
</evidence>
<evidence type="ECO:0000256" key="3">
    <source>
        <dbReference type="ARBA" id="ARBA00022475"/>
    </source>
</evidence>
<dbReference type="RefSeq" id="WP_210656247.1">
    <property type="nucleotide sequence ID" value="NZ_JAGKSP010000002.1"/>
</dbReference>
<keyword evidence="3" id="KW-1003">Cell membrane</keyword>